<comment type="caution">
    <text evidence="2">The sequence shown here is derived from an EMBL/GenBank/DDBJ whole genome shotgun (WGS) entry which is preliminary data.</text>
</comment>
<feature type="region of interest" description="Disordered" evidence="1">
    <location>
        <begin position="152"/>
        <end position="171"/>
    </location>
</feature>
<reference evidence="2 3" key="1">
    <citation type="submission" date="2024-09" db="EMBL/GenBank/DDBJ databases">
        <title>Chromosome-scale assembly of Riccia fluitans.</title>
        <authorList>
            <person name="Paukszto L."/>
            <person name="Sawicki J."/>
            <person name="Karawczyk K."/>
            <person name="Piernik-Szablinska J."/>
            <person name="Szczecinska M."/>
            <person name="Mazdziarz M."/>
        </authorList>
    </citation>
    <scope>NUCLEOTIDE SEQUENCE [LARGE SCALE GENOMIC DNA]</scope>
    <source>
        <strain evidence="2">Rf_01</strain>
        <tissue evidence="2">Aerial parts of the thallus</tissue>
    </source>
</reference>
<dbReference type="InterPro" id="IPR036691">
    <property type="entry name" value="Endo/exonu/phosph_ase_sf"/>
</dbReference>
<sequence length="591" mass="66301">MIEHGLTKGGQDLEQNVNERVLFVGASTAFRNAHCTSFNALQERPRALQKGRKPLNDISNWPVTQQVKRASTSPLAKRSRPLNYDMELLAQQIATQVANSKAANAYKDTSGHYSRMGPADPLSKGSGHYQFGSQEPKQGQLPKVLFKASSSGVLKDKAPTTENPNNRSHRPTLARRLRVNRKQLTHAQTQGKVVRAFIDAQQLSNQINFLKEKTFVLYTLDISLSRDAILEWADAVLHHKMGITILRVRVLNKHCYLMTVENEHDKDRNLDAAPLFLGPHMVFALPWDPCFDSAKLDNCKVPLWVELPNIHPCLEAFGTQLLQSIGEVLFTSCEETDYRFTSILGCLKLDLSLDLPEAIKIIDLDTEEEPREDEEDEEEPAPLRGNDGGPEEVNQNQLGDETESNPEPQSQKVSPLDQSPGNNSKRQGGKKSASKSAEQGTFAVDYTEEGKAGAALIIRKNWEILAEGRWGDGTAVWMKPRTEIGEIGFASVHGPRDRSNRARLWKWLAEICAEGTWILGGDWNSVETWEDNVGESPIQRGTEQRRWNELAGQLDLADGWIEASSRSGPHFTWERQVGDCFDQARLDRVYY</sequence>
<feature type="compositionally biased region" description="Polar residues" evidence="1">
    <location>
        <begin position="393"/>
        <end position="426"/>
    </location>
</feature>
<accession>A0ABD1Y3I5</accession>
<protein>
    <recommendedName>
        <fullName evidence="4">DUF4283 domain-containing protein</fullName>
    </recommendedName>
</protein>
<dbReference type="Gene3D" id="3.60.10.10">
    <property type="entry name" value="Endonuclease/exonuclease/phosphatase"/>
    <property type="match status" value="1"/>
</dbReference>
<evidence type="ECO:0000256" key="1">
    <source>
        <dbReference type="SAM" id="MobiDB-lite"/>
    </source>
</evidence>
<gene>
    <name evidence="2" type="ORF">R1flu_000477</name>
</gene>
<proteinExistence type="predicted"/>
<dbReference type="EMBL" id="JBHFFA010000006">
    <property type="protein sequence ID" value="KAL2620272.1"/>
    <property type="molecule type" value="Genomic_DNA"/>
</dbReference>
<dbReference type="AlphaFoldDB" id="A0ABD1Y3I5"/>
<feature type="region of interest" description="Disordered" evidence="1">
    <location>
        <begin position="364"/>
        <end position="438"/>
    </location>
</feature>
<dbReference type="Proteomes" id="UP001605036">
    <property type="component" value="Unassembled WGS sequence"/>
</dbReference>
<feature type="region of interest" description="Disordered" evidence="1">
    <location>
        <begin position="110"/>
        <end position="136"/>
    </location>
</feature>
<keyword evidence="3" id="KW-1185">Reference proteome</keyword>
<evidence type="ECO:0000313" key="3">
    <source>
        <dbReference type="Proteomes" id="UP001605036"/>
    </source>
</evidence>
<evidence type="ECO:0008006" key="4">
    <source>
        <dbReference type="Google" id="ProtNLM"/>
    </source>
</evidence>
<evidence type="ECO:0000313" key="2">
    <source>
        <dbReference type="EMBL" id="KAL2620272.1"/>
    </source>
</evidence>
<organism evidence="2 3">
    <name type="scientific">Riccia fluitans</name>
    <dbReference type="NCBI Taxonomy" id="41844"/>
    <lineage>
        <taxon>Eukaryota</taxon>
        <taxon>Viridiplantae</taxon>
        <taxon>Streptophyta</taxon>
        <taxon>Embryophyta</taxon>
        <taxon>Marchantiophyta</taxon>
        <taxon>Marchantiopsida</taxon>
        <taxon>Marchantiidae</taxon>
        <taxon>Marchantiales</taxon>
        <taxon>Ricciaceae</taxon>
        <taxon>Riccia</taxon>
    </lineage>
</organism>
<dbReference type="SUPFAM" id="SSF56219">
    <property type="entry name" value="DNase I-like"/>
    <property type="match status" value="1"/>
</dbReference>
<feature type="compositionally biased region" description="Acidic residues" evidence="1">
    <location>
        <begin position="364"/>
        <end position="380"/>
    </location>
</feature>
<name>A0ABD1Y3I5_9MARC</name>